<keyword evidence="1" id="KW-0812">Transmembrane</keyword>
<evidence type="ECO:0000256" key="1">
    <source>
        <dbReference type="SAM" id="Phobius"/>
    </source>
</evidence>
<organism evidence="3 4">
    <name type="scientific">Methylogaea oryzae</name>
    <dbReference type="NCBI Taxonomy" id="1295382"/>
    <lineage>
        <taxon>Bacteria</taxon>
        <taxon>Pseudomonadati</taxon>
        <taxon>Pseudomonadota</taxon>
        <taxon>Gammaproteobacteria</taxon>
        <taxon>Methylococcales</taxon>
        <taxon>Methylococcaceae</taxon>
        <taxon>Methylogaea</taxon>
    </lineage>
</organism>
<dbReference type="KEGG" id="moz:MoryE10_02530"/>
<gene>
    <name evidence="3" type="ORF">MoryE10_02530</name>
</gene>
<feature type="signal peptide" evidence="2">
    <location>
        <begin position="1"/>
        <end position="29"/>
    </location>
</feature>
<dbReference type="RefSeq" id="WP_054773965.1">
    <property type="nucleotide sequence ID" value="NZ_AP019782.1"/>
</dbReference>
<keyword evidence="2" id="KW-0732">Signal</keyword>
<sequence length="197" mass="21327">MRKTKTFKNTLLALGLTVSAVLPFSSAWAHGGGAAQEFDTCRIEVGGHWVHFTAYQPNLSGMEEFCGNLPSPGQSNLVIDYEGKALRQMEVEFELTKEPEGTSLVKVPMDKHSNGVITTPYNFQAPGKYLAHITLVNEGQRIDAHLPIVVGTGRDSGGVNTYLIAAVVLTALGYVLYLSNAGFKGLIDKLLGRAKEF</sequence>
<evidence type="ECO:0000313" key="3">
    <source>
        <dbReference type="EMBL" id="BBL69647.1"/>
    </source>
</evidence>
<evidence type="ECO:0000256" key="2">
    <source>
        <dbReference type="SAM" id="SignalP"/>
    </source>
</evidence>
<keyword evidence="1" id="KW-1133">Transmembrane helix</keyword>
<protein>
    <submittedName>
        <fullName evidence="3">Uncharacterized protein</fullName>
    </submittedName>
</protein>
<dbReference type="EMBL" id="AP019782">
    <property type="protein sequence ID" value="BBL69647.1"/>
    <property type="molecule type" value="Genomic_DNA"/>
</dbReference>
<feature type="chain" id="PRO_5034563912" evidence="2">
    <location>
        <begin position="30"/>
        <end position="197"/>
    </location>
</feature>
<accession>A0A8D4VM50</accession>
<keyword evidence="1" id="KW-0472">Membrane</keyword>
<dbReference type="Proteomes" id="UP000824988">
    <property type="component" value="Chromosome"/>
</dbReference>
<keyword evidence="4" id="KW-1185">Reference proteome</keyword>
<reference evidence="3" key="1">
    <citation type="submission" date="2019-06" db="EMBL/GenBank/DDBJ databases">
        <title>Complete genome sequence of Methylogaea oryzae strain JCM16910.</title>
        <authorList>
            <person name="Asakawa S."/>
        </authorList>
    </citation>
    <scope>NUCLEOTIDE SEQUENCE</scope>
    <source>
        <strain evidence="3">E10</strain>
    </source>
</reference>
<feature type="transmembrane region" description="Helical" evidence="1">
    <location>
        <begin position="162"/>
        <end position="183"/>
    </location>
</feature>
<proteinExistence type="predicted"/>
<name>A0A8D4VM50_9GAMM</name>
<evidence type="ECO:0000313" key="4">
    <source>
        <dbReference type="Proteomes" id="UP000824988"/>
    </source>
</evidence>
<dbReference type="AlphaFoldDB" id="A0A8D4VM50"/>